<sequence length="332" mass="38101">MSSTVQARARDNPFDVALRDTNNDLTKLQALYHKHRCTRNSQQKTLILDSNFSGWSLDAVLMKLEGPARDPTYKDPRQNAIVWARPPQPVQDLVEKIQKNIQNVAPNGICPGLWMMPRENLHMTSLEIAHSLTKDQLEELFVPLHQGLSQIANYTYDHRTRLVKPFISYDRSGLALSFLPAAGEGLARSTRTADDDKYTYHHLRRDIHQIAVDTGTPIRSRYVVPSAHVTIARFITNKDFRLQGEEHGQIDTQKVKTFINKIESLNAWLQAEYWPEDSHYSIKKGGEWLVGEERGLDCQKGPVWYGHNHRVMVGRGFPPNQLERRVHVKARL</sequence>
<keyword evidence="1" id="KW-0436">Ligase</keyword>
<dbReference type="OrthoDB" id="2967263at2759"/>
<protein>
    <submittedName>
        <fullName evidence="1">RNA ligase/cyclic nucleotide phosphodiesterase</fullName>
    </submittedName>
</protein>
<accession>A0A9W9F2G1</accession>
<keyword evidence="2" id="KW-1185">Reference proteome</keyword>
<dbReference type="InterPro" id="IPR009097">
    <property type="entry name" value="Cyclic_Pdiesterase"/>
</dbReference>
<dbReference type="Proteomes" id="UP001141434">
    <property type="component" value="Unassembled WGS sequence"/>
</dbReference>
<dbReference type="SUPFAM" id="SSF55144">
    <property type="entry name" value="LigT-like"/>
    <property type="match status" value="1"/>
</dbReference>
<dbReference type="EMBL" id="JAPMSZ010000009">
    <property type="protein sequence ID" value="KAJ5092423.1"/>
    <property type="molecule type" value="Genomic_DNA"/>
</dbReference>
<reference evidence="1" key="1">
    <citation type="submission" date="2022-11" db="EMBL/GenBank/DDBJ databases">
        <authorList>
            <person name="Petersen C."/>
        </authorList>
    </citation>
    <scope>NUCLEOTIDE SEQUENCE</scope>
    <source>
        <strain evidence="1">IBT 34128</strain>
    </source>
</reference>
<evidence type="ECO:0000313" key="2">
    <source>
        <dbReference type="Proteomes" id="UP001141434"/>
    </source>
</evidence>
<gene>
    <name evidence="1" type="ORF">NUU61_007293</name>
</gene>
<evidence type="ECO:0000313" key="1">
    <source>
        <dbReference type="EMBL" id="KAJ5092423.1"/>
    </source>
</evidence>
<dbReference type="GO" id="GO:0016874">
    <property type="term" value="F:ligase activity"/>
    <property type="evidence" value="ECO:0007669"/>
    <property type="project" value="UniProtKB-KW"/>
</dbReference>
<organism evidence="1 2">
    <name type="scientific">Penicillium alfredii</name>
    <dbReference type="NCBI Taxonomy" id="1506179"/>
    <lineage>
        <taxon>Eukaryota</taxon>
        <taxon>Fungi</taxon>
        <taxon>Dikarya</taxon>
        <taxon>Ascomycota</taxon>
        <taxon>Pezizomycotina</taxon>
        <taxon>Eurotiomycetes</taxon>
        <taxon>Eurotiomycetidae</taxon>
        <taxon>Eurotiales</taxon>
        <taxon>Aspergillaceae</taxon>
        <taxon>Penicillium</taxon>
    </lineage>
</organism>
<proteinExistence type="predicted"/>
<dbReference type="GeneID" id="81396987"/>
<dbReference type="RefSeq" id="XP_056510618.1">
    <property type="nucleotide sequence ID" value="XM_056657818.1"/>
</dbReference>
<name>A0A9W9F2G1_9EURO</name>
<comment type="caution">
    <text evidence="1">The sequence shown here is derived from an EMBL/GenBank/DDBJ whole genome shotgun (WGS) entry which is preliminary data.</text>
</comment>
<reference evidence="1" key="2">
    <citation type="journal article" date="2023" name="IMA Fungus">
        <title>Comparative genomic study of the Penicillium genus elucidates a diverse pangenome and 15 lateral gene transfer events.</title>
        <authorList>
            <person name="Petersen C."/>
            <person name="Sorensen T."/>
            <person name="Nielsen M.R."/>
            <person name="Sondergaard T.E."/>
            <person name="Sorensen J.L."/>
            <person name="Fitzpatrick D.A."/>
            <person name="Frisvad J.C."/>
            <person name="Nielsen K.L."/>
        </authorList>
    </citation>
    <scope>NUCLEOTIDE SEQUENCE</scope>
    <source>
        <strain evidence="1">IBT 34128</strain>
    </source>
</reference>
<dbReference type="AlphaFoldDB" id="A0A9W9F2G1"/>